<dbReference type="InterPro" id="IPR008139">
    <property type="entry name" value="SaposinB_dom"/>
</dbReference>
<dbReference type="GO" id="GO:0046872">
    <property type="term" value="F:metal ion binding"/>
    <property type="evidence" value="ECO:0007669"/>
    <property type="project" value="UniProtKB-KW"/>
</dbReference>
<name>A0A9N9TEQ7_PHYSR</name>
<dbReference type="Pfam" id="PF00149">
    <property type="entry name" value="Metallophos"/>
    <property type="match status" value="1"/>
</dbReference>
<comment type="subcellular location">
    <subcellularLocation>
        <location evidence="2">Secreted</location>
    </subcellularLocation>
</comment>
<dbReference type="Gene3D" id="3.60.21.10">
    <property type="match status" value="1"/>
</dbReference>
<evidence type="ECO:0000256" key="9">
    <source>
        <dbReference type="ARBA" id="ARBA00023157"/>
    </source>
</evidence>
<comment type="cofactor">
    <cofactor evidence="1">
        <name>Zn(2+)</name>
        <dbReference type="ChEBI" id="CHEBI:29105"/>
    </cofactor>
</comment>
<dbReference type="EMBL" id="OU900094">
    <property type="protein sequence ID" value="CAG9854387.1"/>
    <property type="molecule type" value="Genomic_DNA"/>
</dbReference>
<dbReference type="InterPro" id="IPR045473">
    <property type="entry name" value="ASM_C"/>
</dbReference>
<keyword evidence="8" id="KW-0862">Zinc</keyword>
<evidence type="ECO:0000256" key="7">
    <source>
        <dbReference type="ARBA" id="ARBA00022801"/>
    </source>
</evidence>
<dbReference type="GO" id="GO:0046513">
    <property type="term" value="P:ceramide biosynthetic process"/>
    <property type="evidence" value="ECO:0007669"/>
    <property type="project" value="TreeGrafter"/>
</dbReference>
<dbReference type="GO" id="GO:0061750">
    <property type="term" value="F:acid sphingomyelin phosphodiesterase activity"/>
    <property type="evidence" value="ECO:0007669"/>
    <property type="project" value="TreeGrafter"/>
</dbReference>
<dbReference type="Pfam" id="PF19272">
    <property type="entry name" value="ASMase_C"/>
    <property type="match status" value="1"/>
</dbReference>
<evidence type="ECO:0000256" key="6">
    <source>
        <dbReference type="ARBA" id="ARBA00022729"/>
    </source>
</evidence>
<keyword evidence="6 12" id="KW-0732">Signal</keyword>
<dbReference type="InterPro" id="IPR029052">
    <property type="entry name" value="Metallo-depent_PP-like"/>
</dbReference>
<gene>
    <name evidence="14" type="ORF">PHYEVI_LOCUS850</name>
</gene>
<comment type="catalytic activity">
    <reaction evidence="11">
        <text>a sphingomyelin + H2O = phosphocholine + an N-acylsphing-4-enine + H(+)</text>
        <dbReference type="Rhea" id="RHEA:19253"/>
        <dbReference type="ChEBI" id="CHEBI:15377"/>
        <dbReference type="ChEBI" id="CHEBI:15378"/>
        <dbReference type="ChEBI" id="CHEBI:17636"/>
        <dbReference type="ChEBI" id="CHEBI:52639"/>
        <dbReference type="ChEBI" id="CHEBI:295975"/>
        <dbReference type="EC" id="3.1.4.12"/>
    </reaction>
    <physiologicalReaction direction="left-to-right" evidence="11">
        <dbReference type="Rhea" id="RHEA:19254"/>
    </physiologicalReaction>
</comment>
<dbReference type="GO" id="GO:0006685">
    <property type="term" value="P:sphingomyelin catabolic process"/>
    <property type="evidence" value="ECO:0007669"/>
    <property type="project" value="TreeGrafter"/>
</dbReference>
<feature type="domain" description="Saposin B-type" evidence="13">
    <location>
        <begin position="162"/>
        <end position="246"/>
    </location>
</feature>
<evidence type="ECO:0000259" key="13">
    <source>
        <dbReference type="PROSITE" id="PS50015"/>
    </source>
</evidence>
<dbReference type="InterPro" id="IPR041805">
    <property type="entry name" value="ASMase/PPN1_MPP"/>
</dbReference>
<dbReference type="CDD" id="cd00842">
    <property type="entry name" value="MPP_ASMase"/>
    <property type="match status" value="1"/>
</dbReference>
<protein>
    <recommendedName>
        <fullName evidence="13">Saposin B-type domain-containing protein</fullName>
    </recommendedName>
</protein>
<dbReference type="SUPFAM" id="SSF56300">
    <property type="entry name" value="Metallo-dependent phosphatases"/>
    <property type="match status" value="1"/>
</dbReference>
<keyword evidence="7" id="KW-0378">Hydrolase</keyword>
<dbReference type="PANTHER" id="PTHR10340:SF29">
    <property type="entry name" value="SPHINGOMYELIN PHOSPHODIESTERASE"/>
    <property type="match status" value="1"/>
</dbReference>
<evidence type="ECO:0000256" key="4">
    <source>
        <dbReference type="ARBA" id="ARBA00022525"/>
    </source>
</evidence>
<accession>A0A9N9TEQ7</accession>
<keyword evidence="5" id="KW-0479">Metal-binding</keyword>
<dbReference type="GO" id="GO:0005615">
    <property type="term" value="C:extracellular space"/>
    <property type="evidence" value="ECO:0007669"/>
    <property type="project" value="TreeGrafter"/>
</dbReference>
<dbReference type="PROSITE" id="PS50015">
    <property type="entry name" value="SAP_B"/>
    <property type="match status" value="1"/>
</dbReference>
<comment type="similarity">
    <text evidence="3">Belongs to the acid sphingomyelinase family.</text>
</comment>
<sequence length="686" mass="77315">MNWKSLVFLLICFVACVYCERSIRKRSLLVGFLSNKTKTATQTVGKLSGKGASVIGNVGAKILEPVSSGASSKLSDVANKTGKAIEKTGNRTACVAGKAVRVAETVGEKVINFTFSDHEIRDIEKNFARRVGVRMSQDTDVQKFRSLLGGVLDPTTKLLDADRTACGLCQLLVRGLQTSALTVALVGEFICNVYVLLATYTVSDFCKSIVEINVPILKYVLEHSEILDPELACTILLQTKECSYEKPALAWQSAVSTTPPIYPQVSFDPNETPLTVLHLTDFHITPDYEVGGVSNCGYPVCCKKGFGSPLKGERASKWGDYNCDIPPWLLGATLQHLNSTYKNVSMVYFTGDIIDHTIWNTSIRTNTEMIYYTYKALAETFPNSKIFSVIGNHESNPLNQFSPPLEDIANKGLSTNWLYELMAKLWRPWLPEKALETVRYQGYYAHSVNSRLKVIGLNNNVCYNFNWWLLLNTKFIDEQLQFLNRELEESERNHQFVHIIGHVSVGNQECIRPWEISYNKIVQRFAHIIKGQFVGHTHTDELKIFYDSKSKPINMAYNGASLTPFVKFNPNYKVLHVHPTTMDILDIDTYYFNMTEANLHPDRTPAWAKLYSMKEAYNLPDLSPASFDVFADKLLVDRNLQDLYWLNYVRKGDASIKDGCDDECREEIICKVVTTLSLNSSKSQCV</sequence>
<evidence type="ECO:0000256" key="2">
    <source>
        <dbReference type="ARBA" id="ARBA00004613"/>
    </source>
</evidence>
<dbReference type="OrthoDB" id="282973at2759"/>
<organism evidence="14 15">
    <name type="scientific">Phyllotreta striolata</name>
    <name type="common">Striped flea beetle</name>
    <name type="synonym">Crioceris striolata</name>
    <dbReference type="NCBI Taxonomy" id="444603"/>
    <lineage>
        <taxon>Eukaryota</taxon>
        <taxon>Metazoa</taxon>
        <taxon>Ecdysozoa</taxon>
        <taxon>Arthropoda</taxon>
        <taxon>Hexapoda</taxon>
        <taxon>Insecta</taxon>
        <taxon>Pterygota</taxon>
        <taxon>Neoptera</taxon>
        <taxon>Endopterygota</taxon>
        <taxon>Coleoptera</taxon>
        <taxon>Polyphaga</taxon>
        <taxon>Cucujiformia</taxon>
        <taxon>Chrysomeloidea</taxon>
        <taxon>Chrysomelidae</taxon>
        <taxon>Galerucinae</taxon>
        <taxon>Alticini</taxon>
        <taxon>Phyllotreta</taxon>
    </lineage>
</organism>
<keyword evidence="4" id="KW-0964">Secreted</keyword>
<evidence type="ECO:0000256" key="1">
    <source>
        <dbReference type="ARBA" id="ARBA00001947"/>
    </source>
</evidence>
<evidence type="ECO:0000256" key="10">
    <source>
        <dbReference type="ARBA" id="ARBA00023180"/>
    </source>
</evidence>
<feature type="chain" id="PRO_5040448023" description="Saposin B-type domain-containing protein" evidence="12">
    <location>
        <begin position="20"/>
        <end position="686"/>
    </location>
</feature>
<evidence type="ECO:0000256" key="11">
    <source>
        <dbReference type="ARBA" id="ARBA00047268"/>
    </source>
</evidence>
<dbReference type="GO" id="GO:0005764">
    <property type="term" value="C:lysosome"/>
    <property type="evidence" value="ECO:0007669"/>
    <property type="project" value="TreeGrafter"/>
</dbReference>
<dbReference type="InterPro" id="IPR004843">
    <property type="entry name" value="Calcineurin-like_PHP"/>
</dbReference>
<evidence type="ECO:0000256" key="12">
    <source>
        <dbReference type="SAM" id="SignalP"/>
    </source>
</evidence>
<dbReference type="GO" id="GO:0016020">
    <property type="term" value="C:membrane"/>
    <property type="evidence" value="ECO:0007669"/>
    <property type="project" value="GOC"/>
</dbReference>
<evidence type="ECO:0000313" key="14">
    <source>
        <dbReference type="EMBL" id="CAG9854387.1"/>
    </source>
</evidence>
<feature type="signal peptide" evidence="12">
    <location>
        <begin position="1"/>
        <end position="19"/>
    </location>
</feature>
<evidence type="ECO:0000313" key="15">
    <source>
        <dbReference type="Proteomes" id="UP001153712"/>
    </source>
</evidence>
<keyword evidence="10" id="KW-0325">Glycoprotein</keyword>
<keyword evidence="9" id="KW-1015">Disulfide bond</keyword>
<dbReference type="Proteomes" id="UP001153712">
    <property type="component" value="Chromosome 1"/>
</dbReference>
<evidence type="ECO:0000256" key="5">
    <source>
        <dbReference type="ARBA" id="ARBA00022723"/>
    </source>
</evidence>
<dbReference type="AlphaFoldDB" id="A0A9N9TEQ7"/>
<evidence type="ECO:0000256" key="3">
    <source>
        <dbReference type="ARBA" id="ARBA00008234"/>
    </source>
</evidence>
<proteinExistence type="inferred from homology"/>
<reference evidence="14" key="1">
    <citation type="submission" date="2022-01" db="EMBL/GenBank/DDBJ databases">
        <authorList>
            <person name="King R."/>
        </authorList>
    </citation>
    <scope>NUCLEOTIDE SEQUENCE</scope>
</reference>
<dbReference type="PANTHER" id="PTHR10340">
    <property type="entry name" value="SPHINGOMYELIN PHOSPHODIESTERASE"/>
    <property type="match status" value="1"/>
</dbReference>
<keyword evidence="15" id="KW-1185">Reference proteome</keyword>
<evidence type="ECO:0000256" key="8">
    <source>
        <dbReference type="ARBA" id="ARBA00022833"/>
    </source>
</evidence>